<dbReference type="PROSITE" id="PS50181">
    <property type="entry name" value="FBOX"/>
    <property type="match status" value="1"/>
</dbReference>
<accession>A0AAD7GDF8</accession>
<reference evidence="2" key="1">
    <citation type="submission" date="2023-03" db="EMBL/GenBank/DDBJ databases">
        <title>Massive genome expansion in bonnet fungi (Mycena s.s.) driven by repeated elements and novel gene families across ecological guilds.</title>
        <authorList>
            <consortium name="Lawrence Berkeley National Laboratory"/>
            <person name="Harder C.B."/>
            <person name="Miyauchi S."/>
            <person name="Viragh M."/>
            <person name="Kuo A."/>
            <person name="Thoen E."/>
            <person name="Andreopoulos B."/>
            <person name="Lu D."/>
            <person name="Skrede I."/>
            <person name="Drula E."/>
            <person name="Henrissat B."/>
            <person name="Morin E."/>
            <person name="Kohler A."/>
            <person name="Barry K."/>
            <person name="LaButti K."/>
            <person name="Morin E."/>
            <person name="Salamov A."/>
            <person name="Lipzen A."/>
            <person name="Mereny Z."/>
            <person name="Hegedus B."/>
            <person name="Baldrian P."/>
            <person name="Stursova M."/>
            <person name="Weitz H."/>
            <person name="Taylor A."/>
            <person name="Grigoriev I.V."/>
            <person name="Nagy L.G."/>
            <person name="Martin F."/>
            <person name="Kauserud H."/>
        </authorList>
    </citation>
    <scope>NUCLEOTIDE SEQUENCE</scope>
    <source>
        <strain evidence="2">CBHHK067</strain>
    </source>
</reference>
<dbReference type="InterPro" id="IPR001810">
    <property type="entry name" value="F-box_dom"/>
</dbReference>
<comment type="caution">
    <text evidence="2">The sequence shown here is derived from an EMBL/GenBank/DDBJ whole genome shotgun (WGS) entry which is preliminary data.</text>
</comment>
<gene>
    <name evidence="2" type="ORF">B0H17DRAFT_1202359</name>
</gene>
<organism evidence="2 3">
    <name type="scientific">Mycena rosella</name>
    <name type="common">Pink bonnet</name>
    <name type="synonym">Agaricus rosellus</name>
    <dbReference type="NCBI Taxonomy" id="1033263"/>
    <lineage>
        <taxon>Eukaryota</taxon>
        <taxon>Fungi</taxon>
        <taxon>Dikarya</taxon>
        <taxon>Basidiomycota</taxon>
        <taxon>Agaricomycotina</taxon>
        <taxon>Agaricomycetes</taxon>
        <taxon>Agaricomycetidae</taxon>
        <taxon>Agaricales</taxon>
        <taxon>Marasmiineae</taxon>
        <taxon>Mycenaceae</taxon>
        <taxon>Mycena</taxon>
    </lineage>
</organism>
<feature type="domain" description="F-box" evidence="1">
    <location>
        <begin position="17"/>
        <end position="63"/>
    </location>
</feature>
<evidence type="ECO:0000313" key="3">
    <source>
        <dbReference type="Proteomes" id="UP001221757"/>
    </source>
</evidence>
<keyword evidence="3" id="KW-1185">Reference proteome</keyword>
<dbReference type="EMBL" id="JARKIE010000072">
    <property type="protein sequence ID" value="KAJ7689472.1"/>
    <property type="molecule type" value="Genomic_DNA"/>
</dbReference>
<evidence type="ECO:0000259" key="1">
    <source>
        <dbReference type="PROSITE" id="PS50181"/>
    </source>
</evidence>
<sequence>MSRNCGPFASPFSRDEMLTLTELPLDNLIQILIFTEPTAIFSFGQTCKKFLEITLTRTVWMNAVRRMCELNGLFKPSFPLDDMSLPELQYAAVSATWFTTRLHKQKGDATSVSLDPFVRRVFTPRVVKSSNVASEKSGAVKKLALVPGGRFLIIATDALIHLWDLGHSARKLIKPHALASIALPAPGSEPSIFVLPIADGKGIEVMVNSHNVEAKSWDFTVYHIFPSDTHPEFISVSEPPDAFTSQLHDVAVRGGPPELVAFLAKPGYCLFICMKLIFVWSTARNLWAGWKTDQALKRVFVYEDTIIGISATNIMVWEMPTPHSDTWTGCIIGHRPILTLTHPFPNLELEISTSASWLSATGQPCFLFITGWNGQERRLARYMMQFVDRGANINLPRILPILMDTALISTPQDGPSLGEIQLCGQNMFCLWTTPTAPKVEVQISAIPKERTEAGPALRPLRLFEDEWSLDPTPFDFSLCPVTGRLCTMNAQHNEILVLDFLIPTS</sequence>
<name>A0AAD7GDF8_MYCRO</name>
<dbReference type="Proteomes" id="UP001221757">
    <property type="component" value="Unassembled WGS sequence"/>
</dbReference>
<protein>
    <recommendedName>
        <fullName evidence="1">F-box domain-containing protein</fullName>
    </recommendedName>
</protein>
<proteinExistence type="predicted"/>
<dbReference type="InterPro" id="IPR036047">
    <property type="entry name" value="F-box-like_dom_sf"/>
</dbReference>
<dbReference type="SUPFAM" id="SSF81383">
    <property type="entry name" value="F-box domain"/>
    <property type="match status" value="1"/>
</dbReference>
<evidence type="ECO:0000313" key="2">
    <source>
        <dbReference type="EMBL" id="KAJ7689472.1"/>
    </source>
</evidence>
<dbReference type="AlphaFoldDB" id="A0AAD7GDF8"/>